<dbReference type="EMBL" id="JAVDXW010000001">
    <property type="protein sequence ID" value="MDR7303811.1"/>
    <property type="molecule type" value="Genomic_DNA"/>
</dbReference>
<dbReference type="RefSeq" id="WP_310276487.1">
    <property type="nucleotide sequence ID" value="NZ_JAVDXW010000001.1"/>
</dbReference>
<evidence type="ECO:0000256" key="2">
    <source>
        <dbReference type="ARBA" id="ARBA00022448"/>
    </source>
</evidence>
<dbReference type="PANTHER" id="PTHR30061:SF50">
    <property type="entry name" value="MALTOSE_MALTODEXTRIN-BINDING PERIPLASMIC PROTEIN"/>
    <property type="match status" value="1"/>
</dbReference>
<protein>
    <submittedName>
        <fullName evidence="5">Arabinogalactan oligomer/maltooligosaccharide transport system substrate-binding protein</fullName>
    </submittedName>
</protein>
<keyword evidence="3 4" id="KW-0732">Signal</keyword>
<proteinExistence type="inferred from homology"/>
<evidence type="ECO:0000256" key="1">
    <source>
        <dbReference type="ARBA" id="ARBA00008520"/>
    </source>
</evidence>
<dbReference type="GO" id="GO:0055052">
    <property type="term" value="C:ATP-binding cassette (ABC) transporter complex, substrate-binding subunit-containing"/>
    <property type="evidence" value="ECO:0007669"/>
    <property type="project" value="TreeGrafter"/>
</dbReference>
<evidence type="ECO:0000313" key="5">
    <source>
        <dbReference type="EMBL" id="MDR7303811.1"/>
    </source>
</evidence>
<dbReference type="InterPro" id="IPR006059">
    <property type="entry name" value="SBP"/>
</dbReference>
<gene>
    <name evidence="5" type="ORF">JOF55_003992</name>
</gene>
<feature type="signal peptide" evidence="4">
    <location>
        <begin position="1"/>
        <end position="22"/>
    </location>
</feature>
<dbReference type="PROSITE" id="PS51257">
    <property type="entry name" value="PROKAR_LIPOPROTEIN"/>
    <property type="match status" value="1"/>
</dbReference>
<dbReference type="Proteomes" id="UP001180845">
    <property type="component" value="Unassembled WGS sequence"/>
</dbReference>
<dbReference type="PANTHER" id="PTHR30061">
    <property type="entry name" value="MALTOSE-BINDING PERIPLASMIC PROTEIN"/>
    <property type="match status" value="1"/>
</dbReference>
<dbReference type="GO" id="GO:1901982">
    <property type="term" value="F:maltose binding"/>
    <property type="evidence" value="ECO:0007669"/>
    <property type="project" value="TreeGrafter"/>
</dbReference>
<dbReference type="GO" id="GO:0015768">
    <property type="term" value="P:maltose transport"/>
    <property type="evidence" value="ECO:0007669"/>
    <property type="project" value="TreeGrafter"/>
</dbReference>
<evidence type="ECO:0000256" key="4">
    <source>
        <dbReference type="SAM" id="SignalP"/>
    </source>
</evidence>
<dbReference type="SUPFAM" id="SSF53850">
    <property type="entry name" value="Periplasmic binding protein-like II"/>
    <property type="match status" value="1"/>
</dbReference>
<dbReference type="AlphaFoldDB" id="A0AAE3ZH50"/>
<organism evidence="5 6">
    <name type="scientific">Haloactinomyces albus</name>
    <dbReference type="NCBI Taxonomy" id="1352928"/>
    <lineage>
        <taxon>Bacteria</taxon>
        <taxon>Bacillati</taxon>
        <taxon>Actinomycetota</taxon>
        <taxon>Actinomycetes</taxon>
        <taxon>Actinopolysporales</taxon>
        <taxon>Actinopolysporaceae</taxon>
        <taxon>Haloactinomyces</taxon>
    </lineage>
</organism>
<evidence type="ECO:0000313" key="6">
    <source>
        <dbReference type="Proteomes" id="UP001180845"/>
    </source>
</evidence>
<dbReference type="Gene3D" id="3.40.190.10">
    <property type="entry name" value="Periplasmic binding protein-like II"/>
    <property type="match status" value="2"/>
</dbReference>
<evidence type="ECO:0000256" key="3">
    <source>
        <dbReference type="ARBA" id="ARBA00022729"/>
    </source>
</evidence>
<keyword evidence="2" id="KW-0813">Transport</keyword>
<name>A0AAE3ZH50_9ACTN</name>
<sequence>MKRAKILRAAALGVVGALTLTACGGAGGVGNSNKVVFWDTSGPSEHPVFEKLARDCARQGGYQVEVETVAFDQALNNFKTAAQGGQGPDVLRAEVAWVAQLANNGLIKDLSETRLAKNTSDFLDVALASTKFEGKTYAVPQVTDTLALYYNKRKLAEAGVQPPETWEELKEIAPKLGGRNAFFLNNDGYYALPFVYSTGGSLVDAESKTITVNSRQSVQGVRIAKDLLDAGAAQTALDRKNSYNNMKTAFTSGRVAMVIDGPWAAAGFLESEAFSDPNNLGIAPVPGPTTAEGNSPVGGHNYVIRQGTDADEASTKFIECMSSAQSQATIAAELGLLPTRESVYDSPEVAANPIVSAFAPILETAHERAWIPAGDALFDPLNTGYAQLLAGQKTAQEAMDQVAKTYSDVVVPDYTKK</sequence>
<dbReference type="Pfam" id="PF13416">
    <property type="entry name" value="SBP_bac_8"/>
    <property type="match status" value="1"/>
</dbReference>
<keyword evidence="6" id="KW-1185">Reference proteome</keyword>
<comment type="caution">
    <text evidence="5">The sequence shown here is derived from an EMBL/GenBank/DDBJ whole genome shotgun (WGS) entry which is preliminary data.</text>
</comment>
<comment type="similarity">
    <text evidence="1">Belongs to the bacterial solute-binding protein 1 family.</text>
</comment>
<reference evidence="5" key="1">
    <citation type="submission" date="2023-07" db="EMBL/GenBank/DDBJ databases">
        <title>Sequencing the genomes of 1000 actinobacteria strains.</title>
        <authorList>
            <person name="Klenk H.-P."/>
        </authorList>
    </citation>
    <scope>NUCLEOTIDE SEQUENCE</scope>
    <source>
        <strain evidence="5">DSM 45977</strain>
    </source>
</reference>
<dbReference type="GO" id="GO:0042956">
    <property type="term" value="P:maltodextrin transmembrane transport"/>
    <property type="evidence" value="ECO:0007669"/>
    <property type="project" value="TreeGrafter"/>
</dbReference>
<accession>A0AAE3ZH50</accession>
<feature type="chain" id="PRO_5042219441" evidence="4">
    <location>
        <begin position="23"/>
        <end position="417"/>
    </location>
</feature>